<dbReference type="Pfam" id="PF03795">
    <property type="entry name" value="YCII"/>
    <property type="match status" value="1"/>
</dbReference>
<proteinExistence type="inferred from homology"/>
<protein>
    <submittedName>
        <fullName evidence="3">YciI family protein</fullName>
    </submittedName>
</protein>
<dbReference type="InterPro" id="IPR011008">
    <property type="entry name" value="Dimeric_a/b-barrel"/>
</dbReference>
<evidence type="ECO:0000259" key="2">
    <source>
        <dbReference type="Pfam" id="PF03795"/>
    </source>
</evidence>
<dbReference type="RefSeq" id="WP_280942007.1">
    <property type="nucleotide sequence ID" value="NZ_JARYGX010000013.1"/>
</dbReference>
<feature type="domain" description="YCII-related" evidence="2">
    <location>
        <begin position="27"/>
        <end position="98"/>
    </location>
</feature>
<dbReference type="EMBL" id="JARYGX010000013">
    <property type="protein sequence ID" value="MDH7452812.1"/>
    <property type="molecule type" value="Genomic_DNA"/>
</dbReference>
<comment type="similarity">
    <text evidence="1">Belongs to the YciI family.</text>
</comment>
<reference evidence="3" key="1">
    <citation type="journal article" date="2007" name="Int. J. Syst. Evol. Microbiol.">
        <title>Luteimonas composti sp. nov., a moderately thermophilic bacterium isolated from food waste.</title>
        <authorList>
            <person name="Young C.C."/>
            <person name="Kampfer P."/>
            <person name="Chen W.M."/>
            <person name="Yen W.S."/>
            <person name="Arun A.B."/>
            <person name="Lai W.A."/>
            <person name="Shen F.T."/>
            <person name="Rekha P.D."/>
            <person name="Lin K.Y."/>
            <person name="Chou J.H."/>
        </authorList>
    </citation>
    <scope>NUCLEOTIDE SEQUENCE</scope>
    <source>
        <strain evidence="3">CC-YY355</strain>
    </source>
</reference>
<dbReference type="InterPro" id="IPR005545">
    <property type="entry name" value="YCII"/>
</dbReference>
<dbReference type="SUPFAM" id="SSF54909">
    <property type="entry name" value="Dimeric alpha+beta barrel"/>
    <property type="match status" value="1"/>
</dbReference>
<evidence type="ECO:0000313" key="3">
    <source>
        <dbReference type="EMBL" id="MDH7452812.1"/>
    </source>
</evidence>
<evidence type="ECO:0000256" key="1">
    <source>
        <dbReference type="ARBA" id="ARBA00007689"/>
    </source>
</evidence>
<gene>
    <name evidence="3" type="ORF">QF205_06915</name>
</gene>
<comment type="caution">
    <text evidence="3">The sequence shown here is derived from an EMBL/GenBank/DDBJ whole genome shotgun (WGS) entry which is preliminary data.</text>
</comment>
<dbReference type="Gene3D" id="3.30.70.1060">
    <property type="entry name" value="Dimeric alpha+beta barrel"/>
    <property type="match status" value="1"/>
</dbReference>
<reference evidence="3" key="2">
    <citation type="submission" date="2023-04" db="EMBL/GenBank/DDBJ databases">
        <authorList>
            <person name="Sun J.-Q."/>
        </authorList>
    </citation>
    <scope>NUCLEOTIDE SEQUENCE</scope>
    <source>
        <strain evidence="3">CC-YY355</strain>
    </source>
</reference>
<keyword evidence="4" id="KW-1185">Reference proteome</keyword>
<name>A0ABT6MQ99_9GAMM</name>
<organism evidence="3 4">
    <name type="scientific">Luteimonas composti</name>
    <dbReference type="NCBI Taxonomy" id="398257"/>
    <lineage>
        <taxon>Bacteria</taxon>
        <taxon>Pseudomonadati</taxon>
        <taxon>Pseudomonadota</taxon>
        <taxon>Gammaproteobacteria</taxon>
        <taxon>Lysobacterales</taxon>
        <taxon>Lysobacteraceae</taxon>
        <taxon>Luteimonas</taxon>
    </lineage>
</organism>
<dbReference type="Proteomes" id="UP001160550">
    <property type="component" value="Unassembled WGS sequence"/>
</dbReference>
<sequence length="122" mass="13199">MAHYLIYFNREWVGERSEAWIRERAPLAQAAVDEMRAAGVCVYAAGLDDAGTFSVSPADDGTVAFGDGRHAPHAQWLGGFTVIDVEDLAAARRWAARLARACGWPQEVCRLVPELEDAGPGA</sequence>
<evidence type="ECO:0000313" key="4">
    <source>
        <dbReference type="Proteomes" id="UP001160550"/>
    </source>
</evidence>
<accession>A0ABT6MQ99</accession>